<feature type="region of interest" description="Disordered" evidence="1">
    <location>
        <begin position="22"/>
        <end position="41"/>
    </location>
</feature>
<dbReference type="InterPro" id="IPR005024">
    <property type="entry name" value="Snf7_fam"/>
</dbReference>
<dbReference type="OMA" id="MMIPLIQ"/>
<dbReference type="GO" id="GO:0007034">
    <property type="term" value="P:vacuolar transport"/>
    <property type="evidence" value="ECO:0007669"/>
    <property type="project" value="InterPro"/>
</dbReference>
<sequence>MGNRQSIEDNIFNMKLKSKELTRMSAKAEKEEKEEKTKVKKAIEKGNKDGARIYAQNAIRKKHEALNYLKLSSKMDAAASRLDAAIKSQQMTKDIYKAVPGLSRALGTMNVERISTSMDAFEKLFEDLDVRAEYVTNAIDSTTASATPVDQVDQLIAQVAEEHALDVSEMLSDAPQGNLAQPAKVQNPAQQQPADPLQERLNNLRT</sequence>
<protein>
    <recommendedName>
        <fullName evidence="4">Charged multivesicular body protein 1a</fullName>
    </recommendedName>
</protein>
<organism evidence="2 3">
    <name type="scientific">Vitrella brassicaformis (strain CCMP3155)</name>
    <dbReference type="NCBI Taxonomy" id="1169540"/>
    <lineage>
        <taxon>Eukaryota</taxon>
        <taxon>Sar</taxon>
        <taxon>Alveolata</taxon>
        <taxon>Colpodellida</taxon>
        <taxon>Vitrellaceae</taxon>
        <taxon>Vitrella</taxon>
    </lineage>
</organism>
<evidence type="ECO:0008006" key="4">
    <source>
        <dbReference type="Google" id="ProtNLM"/>
    </source>
</evidence>
<keyword evidence="3" id="KW-1185">Reference proteome</keyword>
<reference evidence="2 3" key="1">
    <citation type="submission" date="2014-11" db="EMBL/GenBank/DDBJ databases">
        <authorList>
            <person name="Zhu J."/>
            <person name="Qi W."/>
            <person name="Song R."/>
        </authorList>
    </citation>
    <scope>NUCLEOTIDE SEQUENCE [LARGE SCALE GENOMIC DNA]</scope>
</reference>
<dbReference type="AlphaFoldDB" id="A0A0G4H1Q7"/>
<name>A0A0G4H1Q7_VITBC</name>
<evidence type="ECO:0000313" key="2">
    <source>
        <dbReference type="EMBL" id="CEM37554.1"/>
    </source>
</evidence>
<gene>
    <name evidence="2" type="ORF">Vbra_19289</name>
</gene>
<dbReference type="PANTHER" id="PTHR10476">
    <property type="entry name" value="CHARGED MULTIVESICULAR BODY PROTEIN"/>
    <property type="match status" value="1"/>
</dbReference>
<dbReference type="Proteomes" id="UP000041254">
    <property type="component" value="Unassembled WGS sequence"/>
</dbReference>
<dbReference type="OrthoDB" id="10266568at2759"/>
<dbReference type="InParanoid" id="A0A0G4H1Q7"/>
<dbReference type="FunCoup" id="A0A0G4H1Q7">
    <property type="interactions" value="460"/>
</dbReference>
<accession>A0A0G4H1Q7</accession>
<dbReference type="STRING" id="1169540.A0A0G4H1Q7"/>
<dbReference type="Gene3D" id="6.10.140.1230">
    <property type="match status" value="1"/>
</dbReference>
<dbReference type="EMBL" id="CDMY01000947">
    <property type="protein sequence ID" value="CEM37554.1"/>
    <property type="molecule type" value="Genomic_DNA"/>
</dbReference>
<evidence type="ECO:0000313" key="3">
    <source>
        <dbReference type="Proteomes" id="UP000041254"/>
    </source>
</evidence>
<dbReference type="VEuPathDB" id="CryptoDB:Vbra_19289"/>
<proteinExistence type="predicted"/>
<dbReference type="PhylomeDB" id="A0A0G4H1Q7"/>
<evidence type="ECO:0000256" key="1">
    <source>
        <dbReference type="SAM" id="MobiDB-lite"/>
    </source>
</evidence>
<dbReference type="Pfam" id="PF03357">
    <property type="entry name" value="Snf7"/>
    <property type="match status" value="1"/>
</dbReference>
<feature type="region of interest" description="Disordered" evidence="1">
    <location>
        <begin position="175"/>
        <end position="206"/>
    </location>
</feature>